<gene>
    <name evidence="1" type="ORF">LCGC14_1497340</name>
</gene>
<name>A0A0F9J5P7_9ZZZZ</name>
<organism evidence="1">
    <name type="scientific">marine sediment metagenome</name>
    <dbReference type="NCBI Taxonomy" id="412755"/>
    <lineage>
        <taxon>unclassified sequences</taxon>
        <taxon>metagenomes</taxon>
        <taxon>ecological metagenomes</taxon>
    </lineage>
</organism>
<protein>
    <submittedName>
        <fullName evidence="1">Uncharacterized protein</fullName>
    </submittedName>
</protein>
<evidence type="ECO:0000313" key="1">
    <source>
        <dbReference type="EMBL" id="KKM64838.1"/>
    </source>
</evidence>
<proteinExistence type="predicted"/>
<dbReference type="EMBL" id="LAZR01010826">
    <property type="protein sequence ID" value="KKM64838.1"/>
    <property type="molecule type" value="Genomic_DNA"/>
</dbReference>
<comment type="caution">
    <text evidence="1">The sequence shown here is derived from an EMBL/GenBank/DDBJ whole genome shotgun (WGS) entry which is preliminary data.</text>
</comment>
<accession>A0A0F9J5P7</accession>
<dbReference type="AlphaFoldDB" id="A0A0F9J5P7"/>
<sequence length="98" mass="11025">MSEFRSDNPADAVTIEEFEGFGEITVGGTSSNWYLIVVALCLQDNPQVNKFLLANKLKIVDRMTKTRIFPRDGMALPNGEVYKDPTKEEVLTLPDMEN</sequence>
<reference evidence="1" key="1">
    <citation type="journal article" date="2015" name="Nature">
        <title>Complex archaea that bridge the gap between prokaryotes and eukaryotes.</title>
        <authorList>
            <person name="Spang A."/>
            <person name="Saw J.H."/>
            <person name="Jorgensen S.L."/>
            <person name="Zaremba-Niedzwiedzka K."/>
            <person name="Martijn J."/>
            <person name="Lind A.E."/>
            <person name="van Eijk R."/>
            <person name="Schleper C."/>
            <person name="Guy L."/>
            <person name="Ettema T.J."/>
        </authorList>
    </citation>
    <scope>NUCLEOTIDE SEQUENCE</scope>
</reference>